<evidence type="ECO:0000313" key="3">
    <source>
        <dbReference type="Proteomes" id="UP001596317"/>
    </source>
</evidence>
<accession>A0ABW1ZML1</accession>
<name>A0ABW1ZML1_9DEIO</name>
<evidence type="ECO:0000256" key="1">
    <source>
        <dbReference type="SAM" id="Phobius"/>
    </source>
</evidence>
<proteinExistence type="predicted"/>
<keyword evidence="1" id="KW-1133">Transmembrane helix</keyword>
<protein>
    <recommendedName>
        <fullName evidence="4">DUF1449 family protein</fullName>
    </recommendedName>
</protein>
<keyword evidence="3" id="KW-1185">Reference proteome</keyword>
<gene>
    <name evidence="2" type="ORF">ACFP90_18910</name>
</gene>
<dbReference type="Proteomes" id="UP001596317">
    <property type="component" value="Unassembled WGS sequence"/>
</dbReference>
<organism evidence="2 3">
    <name type="scientific">Deinococcus multiflagellatus</name>
    <dbReference type="NCBI Taxonomy" id="1656887"/>
    <lineage>
        <taxon>Bacteria</taxon>
        <taxon>Thermotogati</taxon>
        <taxon>Deinococcota</taxon>
        <taxon>Deinococci</taxon>
        <taxon>Deinococcales</taxon>
        <taxon>Deinococcaceae</taxon>
        <taxon>Deinococcus</taxon>
    </lineage>
</organism>
<evidence type="ECO:0008006" key="4">
    <source>
        <dbReference type="Google" id="ProtNLM"/>
    </source>
</evidence>
<keyword evidence="1" id="KW-0812">Transmembrane</keyword>
<keyword evidence="1" id="KW-0472">Membrane</keyword>
<evidence type="ECO:0000313" key="2">
    <source>
        <dbReference type="EMBL" id="MFC6662161.1"/>
    </source>
</evidence>
<sequence>MLTFLGWVGTYMAQRLVLSGLPAGVQFGAGVLTLALSLPLAAALTAALLRPLRRLSAQSEPTAAADLVGRRATVASAAVDATSGRVTVDDGGAGLIFEARALPPDRPVRGQRVVLLAYDPETHRYQVASETPSAKEY</sequence>
<feature type="transmembrane region" description="Helical" evidence="1">
    <location>
        <begin position="25"/>
        <end position="49"/>
    </location>
</feature>
<dbReference type="EMBL" id="JBHSWB010000001">
    <property type="protein sequence ID" value="MFC6662161.1"/>
    <property type="molecule type" value="Genomic_DNA"/>
</dbReference>
<comment type="caution">
    <text evidence="2">The sequence shown here is derived from an EMBL/GenBank/DDBJ whole genome shotgun (WGS) entry which is preliminary data.</text>
</comment>
<dbReference type="RefSeq" id="WP_380057894.1">
    <property type="nucleotide sequence ID" value="NZ_JBHSWB010000001.1"/>
</dbReference>
<reference evidence="3" key="1">
    <citation type="journal article" date="2019" name="Int. J. Syst. Evol. Microbiol.">
        <title>The Global Catalogue of Microorganisms (GCM) 10K type strain sequencing project: providing services to taxonomists for standard genome sequencing and annotation.</title>
        <authorList>
            <consortium name="The Broad Institute Genomics Platform"/>
            <consortium name="The Broad Institute Genome Sequencing Center for Infectious Disease"/>
            <person name="Wu L."/>
            <person name="Ma J."/>
        </authorList>
    </citation>
    <scope>NUCLEOTIDE SEQUENCE [LARGE SCALE GENOMIC DNA]</scope>
    <source>
        <strain evidence="3">CCUG 63830</strain>
    </source>
</reference>